<dbReference type="InParanoid" id="Q23F45"/>
<dbReference type="SMART" id="SM00261">
    <property type="entry name" value="FU"/>
    <property type="match status" value="9"/>
</dbReference>
<reference evidence="3" key="1">
    <citation type="journal article" date="2006" name="PLoS Biol.">
        <title>Macronuclear genome sequence of the ciliate Tetrahymena thermophila, a model eukaryote.</title>
        <authorList>
            <person name="Eisen J.A."/>
            <person name="Coyne R.S."/>
            <person name="Wu M."/>
            <person name="Wu D."/>
            <person name="Thiagarajan M."/>
            <person name="Wortman J.R."/>
            <person name="Badger J.H."/>
            <person name="Ren Q."/>
            <person name="Amedeo P."/>
            <person name="Jones K.M."/>
            <person name="Tallon L.J."/>
            <person name="Delcher A.L."/>
            <person name="Salzberg S.L."/>
            <person name="Silva J.C."/>
            <person name="Haas B.J."/>
            <person name="Majoros W.H."/>
            <person name="Farzad M."/>
            <person name="Carlton J.M."/>
            <person name="Smith R.K. Jr."/>
            <person name="Garg J."/>
            <person name="Pearlman R.E."/>
            <person name="Karrer K.M."/>
            <person name="Sun L."/>
            <person name="Manning G."/>
            <person name="Elde N.C."/>
            <person name="Turkewitz A.P."/>
            <person name="Asai D.J."/>
            <person name="Wilkes D.E."/>
            <person name="Wang Y."/>
            <person name="Cai H."/>
            <person name="Collins K."/>
            <person name="Stewart B.A."/>
            <person name="Lee S.R."/>
            <person name="Wilamowska K."/>
            <person name="Weinberg Z."/>
            <person name="Ruzzo W.L."/>
            <person name="Wloga D."/>
            <person name="Gaertig J."/>
            <person name="Frankel J."/>
            <person name="Tsao C.-C."/>
            <person name="Gorovsky M.A."/>
            <person name="Keeling P.J."/>
            <person name="Waller R.F."/>
            <person name="Patron N.J."/>
            <person name="Cherry J.M."/>
            <person name="Stover N.A."/>
            <person name="Krieger C.J."/>
            <person name="del Toro C."/>
            <person name="Ryder H.F."/>
            <person name="Williamson S.C."/>
            <person name="Barbeau R.A."/>
            <person name="Hamilton E.P."/>
            <person name="Orias E."/>
        </authorList>
    </citation>
    <scope>NUCLEOTIDE SEQUENCE [LARGE SCALE GENOMIC DNA]</scope>
    <source>
        <strain evidence="3">SB210</strain>
    </source>
</reference>
<dbReference type="AlphaFoldDB" id="Q23F45"/>
<proteinExistence type="predicted"/>
<feature type="domain" description="EGF-like" evidence="1">
    <location>
        <begin position="366"/>
        <end position="398"/>
    </location>
</feature>
<dbReference type="InterPro" id="IPR000742">
    <property type="entry name" value="EGF"/>
</dbReference>
<feature type="domain" description="EGF-like" evidence="1">
    <location>
        <begin position="251"/>
        <end position="282"/>
    </location>
</feature>
<dbReference type="SMART" id="SM01411">
    <property type="entry name" value="Ephrin_rec_like"/>
    <property type="match status" value="3"/>
</dbReference>
<accession>Q23F45</accession>
<dbReference type="SUPFAM" id="SSF57184">
    <property type="entry name" value="Growth factor receptor domain"/>
    <property type="match status" value="5"/>
</dbReference>
<dbReference type="KEGG" id="tet:TTHERM_00638880"/>
<dbReference type="OrthoDB" id="10035969at2759"/>
<dbReference type="EMBL" id="GG662707">
    <property type="protein sequence ID" value="EAR95060.2"/>
    <property type="molecule type" value="Genomic_DNA"/>
</dbReference>
<protein>
    <submittedName>
        <fullName evidence="2">Zinc finger lsd1 subclass family protein</fullName>
    </submittedName>
</protein>
<dbReference type="GeneID" id="7838043"/>
<dbReference type="STRING" id="312017.Q23F45"/>
<dbReference type="PANTHER" id="PTHR15332:SF175">
    <property type="entry name" value="PROPROTEIN CONVERTASE SUBTILISIN_KEXIN TYPE 5-LIKE"/>
    <property type="match status" value="1"/>
</dbReference>
<evidence type="ECO:0000313" key="3">
    <source>
        <dbReference type="Proteomes" id="UP000009168"/>
    </source>
</evidence>
<organism evidence="2 3">
    <name type="scientific">Tetrahymena thermophila (strain SB210)</name>
    <dbReference type="NCBI Taxonomy" id="312017"/>
    <lineage>
        <taxon>Eukaryota</taxon>
        <taxon>Sar</taxon>
        <taxon>Alveolata</taxon>
        <taxon>Ciliophora</taxon>
        <taxon>Intramacronucleata</taxon>
        <taxon>Oligohymenophorea</taxon>
        <taxon>Hymenostomatida</taxon>
        <taxon>Tetrahymenina</taxon>
        <taxon>Tetrahymenidae</taxon>
        <taxon>Tetrahymena</taxon>
    </lineage>
</organism>
<dbReference type="InterPro" id="IPR009030">
    <property type="entry name" value="Growth_fac_rcpt_cys_sf"/>
</dbReference>
<feature type="domain" description="EGF-like" evidence="1">
    <location>
        <begin position="417"/>
        <end position="449"/>
    </location>
</feature>
<feature type="domain" description="EGF-like" evidence="1">
    <location>
        <begin position="467"/>
        <end position="501"/>
    </location>
</feature>
<gene>
    <name evidence="2" type="ORF">TTHERM_00638880</name>
</gene>
<dbReference type="InterPro" id="IPR006212">
    <property type="entry name" value="Furin_repeat"/>
</dbReference>
<evidence type="ECO:0000259" key="1">
    <source>
        <dbReference type="SMART" id="SM00181"/>
    </source>
</evidence>
<feature type="domain" description="EGF-like" evidence="1">
    <location>
        <begin position="323"/>
        <end position="365"/>
    </location>
</feature>
<dbReference type="PANTHER" id="PTHR15332">
    <property type="entry name" value="PROPROTEIN CONVERTASE SUBTILISIN_KEXIN TYPE 5-LIKE"/>
    <property type="match status" value="1"/>
</dbReference>
<dbReference type="Proteomes" id="UP000009168">
    <property type="component" value="Unassembled WGS sequence"/>
</dbReference>
<dbReference type="HOGENOM" id="CLU_452387_0_0_1"/>
<dbReference type="SMART" id="SM00181">
    <property type="entry name" value="EGF"/>
    <property type="match status" value="5"/>
</dbReference>
<dbReference type="Gene3D" id="2.10.220.10">
    <property type="entry name" value="Hormone Receptor, Insulin-like Growth Factor Receptor 1, Chain A, domain 2"/>
    <property type="match status" value="5"/>
</dbReference>
<dbReference type="eggNOG" id="KOG3525">
    <property type="taxonomic scope" value="Eukaryota"/>
</dbReference>
<keyword evidence="3" id="KW-1185">Reference proteome</keyword>
<evidence type="ECO:0000313" key="2">
    <source>
        <dbReference type="EMBL" id="EAR95060.2"/>
    </source>
</evidence>
<name>Q23F45_TETTS</name>
<dbReference type="RefSeq" id="XP_001015305.2">
    <property type="nucleotide sequence ID" value="XM_001015305.2"/>
</dbReference>
<sequence length="593" mass="66978">MQCGQYCYGCTNYYQCNDCIKKGISGRYEYLYDKTCGTCNDGLSSSKFSNQCQGKSDKCKDISSDGKQCNSCKDSSLFINEELATCQKCNTNNGWYISGQYCRRCPYQCLSCKGPNPNDCIACRDRLLKYDDGRCEFNPNYRCSDGYYKSQQNCIKCPSKCTKCTSDKKCVECEGGSFIMQNQLCEDCLIGKGEFFDGKQCSKCSQYCQSCQNLQTCQVCQDSYYLKEDNSGCMSCAQNSQYFIDEKYCKLCDSKCLTCSENKTNCLSCVQGLYLTKDSKCVKCDQDGFYIDGSKCLSNECKDGFYYNLSTKNCGPCYNNCKTCKGGGEKDCLTCLNLNEYLFPVGYCGICREGDGYVLKDQYCIQCASNCQKCSGDSVSECISCKSGYNFMTDGRCDKCNQNLGQFIDGLTQKCKDCHASCKTCIGEREDQCDECHIEYIKDDQEKCRICKINEGQFLDLVGKCQVCHRNCQTCNGKEENKCLTCKPGFYKDESDQGKCVSCDTENGFFISEQYCRKCHSTCKKCFNSQSENSCIECNADLYLFTDGRCDVCGQGFYVENKNCKQCKFGCKSCRSNFSCDVCLPQFYRKKIN</sequence>